<dbReference type="InterPro" id="IPR044746">
    <property type="entry name" value="ABCC_6TM_D1"/>
</dbReference>
<gene>
    <name evidence="11" type="ORF">E8E12_004074</name>
</gene>
<organism evidence="11 12">
    <name type="scientific">Didymella heteroderae</name>
    <dbReference type="NCBI Taxonomy" id="1769908"/>
    <lineage>
        <taxon>Eukaryota</taxon>
        <taxon>Fungi</taxon>
        <taxon>Dikarya</taxon>
        <taxon>Ascomycota</taxon>
        <taxon>Pezizomycotina</taxon>
        <taxon>Dothideomycetes</taxon>
        <taxon>Pleosporomycetidae</taxon>
        <taxon>Pleosporales</taxon>
        <taxon>Pleosporineae</taxon>
        <taxon>Didymellaceae</taxon>
        <taxon>Didymella</taxon>
    </lineage>
</organism>
<dbReference type="PROSITE" id="PS50929">
    <property type="entry name" value="ABC_TM1F"/>
    <property type="match status" value="1"/>
</dbReference>
<evidence type="ECO:0008006" key="13">
    <source>
        <dbReference type="Google" id="ProtNLM"/>
    </source>
</evidence>
<keyword evidence="7 8" id="KW-0472">Membrane</keyword>
<feature type="domain" description="ABC transmembrane type-1" evidence="10">
    <location>
        <begin position="280"/>
        <end position="549"/>
    </location>
</feature>
<dbReference type="EMBL" id="SWKV01000016">
    <property type="protein sequence ID" value="KAF3042347.1"/>
    <property type="molecule type" value="Genomic_DNA"/>
</dbReference>
<keyword evidence="4" id="KW-0547">Nucleotide-binding</keyword>
<dbReference type="InterPro" id="IPR027417">
    <property type="entry name" value="P-loop_NTPase"/>
</dbReference>
<evidence type="ECO:0000313" key="11">
    <source>
        <dbReference type="EMBL" id="KAF3042347.1"/>
    </source>
</evidence>
<dbReference type="PANTHER" id="PTHR24223:SF345">
    <property type="entry name" value="ABC MULTIDRUG TRANSPORTER (EUROFUNG)"/>
    <property type="match status" value="1"/>
</dbReference>
<dbReference type="Gene3D" id="3.40.50.300">
    <property type="entry name" value="P-loop containing nucleotide triphosphate hydrolases"/>
    <property type="match status" value="1"/>
</dbReference>
<feature type="transmembrane region" description="Helical" evidence="8">
    <location>
        <begin position="98"/>
        <end position="119"/>
    </location>
</feature>
<comment type="subcellular location">
    <subcellularLocation>
        <location evidence="1">Membrane</location>
        <topology evidence="1">Multi-pass membrane protein</topology>
    </subcellularLocation>
</comment>
<dbReference type="Proteomes" id="UP000758155">
    <property type="component" value="Unassembled WGS sequence"/>
</dbReference>
<feature type="transmembrane region" description="Helical" evidence="8">
    <location>
        <begin position="201"/>
        <end position="223"/>
    </location>
</feature>
<dbReference type="Gene3D" id="1.20.1560.10">
    <property type="entry name" value="ABC transporter type 1, transmembrane domain"/>
    <property type="match status" value="1"/>
</dbReference>
<feature type="domain" description="ABC transporter" evidence="9">
    <location>
        <begin position="614"/>
        <end position="842"/>
    </location>
</feature>
<dbReference type="GO" id="GO:0005524">
    <property type="term" value="F:ATP binding"/>
    <property type="evidence" value="ECO:0007669"/>
    <property type="project" value="UniProtKB-KW"/>
</dbReference>
<dbReference type="OrthoDB" id="6500128at2759"/>
<dbReference type="PROSITE" id="PS00211">
    <property type="entry name" value="ABC_TRANSPORTER_1"/>
    <property type="match status" value="1"/>
</dbReference>
<dbReference type="InterPro" id="IPR011527">
    <property type="entry name" value="ABC1_TM_dom"/>
</dbReference>
<evidence type="ECO:0000256" key="8">
    <source>
        <dbReference type="SAM" id="Phobius"/>
    </source>
</evidence>
<evidence type="ECO:0000256" key="7">
    <source>
        <dbReference type="ARBA" id="ARBA00023136"/>
    </source>
</evidence>
<feature type="transmembrane region" description="Helical" evidence="8">
    <location>
        <begin position="490"/>
        <end position="515"/>
    </location>
</feature>
<evidence type="ECO:0000313" key="12">
    <source>
        <dbReference type="Proteomes" id="UP000758155"/>
    </source>
</evidence>
<evidence type="ECO:0000256" key="4">
    <source>
        <dbReference type="ARBA" id="ARBA00022741"/>
    </source>
</evidence>
<dbReference type="GO" id="GO:0016887">
    <property type="term" value="F:ATP hydrolysis activity"/>
    <property type="evidence" value="ECO:0007669"/>
    <property type="project" value="InterPro"/>
</dbReference>
<feature type="transmembrane region" description="Helical" evidence="8">
    <location>
        <begin position="412"/>
        <end position="434"/>
    </location>
</feature>
<evidence type="ECO:0000259" key="9">
    <source>
        <dbReference type="PROSITE" id="PS50893"/>
    </source>
</evidence>
<evidence type="ECO:0000256" key="3">
    <source>
        <dbReference type="ARBA" id="ARBA00022692"/>
    </source>
</evidence>
<dbReference type="AlphaFoldDB" id="A0A9P4WUI5"/>
<feature type="transmembrane region" description="Helical" evidence="8">
    <location>
        <begin position="63"/>
        <end position="86"/>
    </location>
</feature>
<evidence type="ECO:0000256" key="1">
    <source>
        <dbReference type="ARBA" id="ARBA00004141"/>
    </source>
</evidence>
<accession>A0A9P4WUI5</accession>
<feature type="transmembrane region" description="Helical" evidence="8">
    <location>
        <begin position="31"/>
        <end position="51"/>
    </location>
</feature>
<dbReference type="FunFam" id="1.20.1560.10:FF:000055">
    <property type="entry name" value="ABC multidrug transporter (Eurofung)"/>
    <property type="match status" value="1"/>
</dbReference>
<dbReference type="GO" id="GO:0016020">
    <property type="term" value="C:membrane"/>
    <property type="evidence" value="ECO:0007669"/>
    <property type="project" value="UniProtKB-SubCell"/>
</dbReference>
<evidence type="ECO:0000259" key="10">
    <source>
        <dbReference type="PROSITE" id="PS50929"/>
    </source>
</evidence>
<dbReference type="InterPro" id="IPR050173">
    <property type="entry name" value="ABC_transporter_C-like"/>
</dbReference>
<dbReference type="PROSITE" id="PS50893">
    <property type="entry name" value="ABC_TRANSPORTER_2"/>
    <property type="match status" value="1"/>
</dbReference>
<feature type="transmembrane region" description="Helical" evidence="8">
    <location>
        <begin position="901"/>
        <end position="924"/>
    </location>
</feature>
<comment type="caution">
    <text evidence="11">The sequence shown here is derived from an EMBL/GenBank/DDBJ whole genome shotgun (WGS) entry which is preliminary data.</text>
</comment>
<keyword evidence="12" id="KW-1185">Reference proteome</keyword>
<evidence type="ECO:0000256" key="6">
    <source>
        <dbReference type="ARBA" id="ARBA00022989"/>
    </source>
</evidence>
<feature type="transmembrane region" description="Helical" evidence="8">
    <location>
        <begin position="936"/>
        <end position="955"/>
    </location>
</feature>
<dbReference type="CDD" id="cd18579">
    <property type="entry name" value="ABC_6TM_ABCC_D1"/>
    <property type="match status" value="1"/>
</dbReference>
<dbReference type="PANTHER" id="PTHR24223">
    <property type="entry name" value="ATP-BINDING CASSETTE SUB-FAMILY C"/>
    <property type="match status" value="1"/>
</dbReference>
<dbReference type="InterPro" id="IPR017871">
    <property type="entry name" value="ABC_transporter-like_CS"/>
</dbReference>
<dbReference type="SUPFAM" id="SSF90123">
    <property type="entry name" value="ABC transporter transmembrane region"/>
    <property type="match status" value="1"/>
</dbReference>
<dbReference type="InterPro" id="IPR036640">
    <property type="entry name" value="ABC1_TM_sf"/>
</dbReference>
<keyword evidence="6 8" id="KW-1133">Transmembrane helix</keyword>
<evidence type="ECO:0000256" key="5">
    <source>
        <dbReference type="ARBA" id="ARBA00022840"/>
    </source>
</evidence>
<protein>
    <recommendedName>
        <fullName evidence="13">ATPase</fullName>
    </recommendedName>
</protein>
<keyword evidence="2" id="KW-0813">Transport</keyword>
<dbReference type="InterPro" id="IPR056227">
    <property type="entry name" value="TMD0_ABC"/>
</dbReference>
<feature type="transmembrane region" description="Helical" evidence="8">
    <location>
        <begin position="131"/>
        <end position="150"/>
    </location>
</feature>
<dbReference type="GO" id="GO:0140359">
    <property type="term" value="F:ABC-type transporter activity"/>
    <property type="evidence" value="ECO:0007669"/>
    <property type="project" value="InterPro"/>
</dbReference>
<feature type="transmembrane region" description="Helical" evidence="8">
    <location>
        <begin position="521"/>
        <end position="541"/>
    </location>
</feature>
<keyword evidence="5" id="KW-0067">ATP-binding</keyword>
<dbReference type="InterPro" id="IPR003593">
    <property type="entry name" value="AAA+_ATPase"/>
</dbReference>
<dbReference type="InterPro" id="IPR003439">
    <property type="entry name" value="ABC_transporter-like_ATP-bd"/>
</dbReference>
<sequence length="956" mass="105119">MAAMGCLNDDDFAPVVKGCRDDFDFTVKFELILFSLVPSSIFVLVALLRSLQIYKRKRVVNAWFFLAAKLLILIACTALQFLRLVFLATQRRHYHSGILLASSSLCFVASALTIPLSYLEHGRTQRPSMLLSIYLFLTLLLDIAHARTLWLSVTSHAMGTNARMFTVTVACKVLALLLESKKKTAWLHWNSEKHSPEESSGFFDLGMFTWLARLFMAGFSSVLTMDNLYSLDENLSSKKMHNLLAACFDRRTSSGSRFRIAKALGQALLGPVLMPVLPRLFLIGFKFSQPFFLASVLSTLAQKSKDGARPDGLGLIGAAAIIYTGIALSRAFYGYYSQRAVAMARGCLISAVYAKTTELQSLAGDDAAAITLMSTDIERVTAGMEKLHDVWSDMLQVGLGCWLLQRRLGSAFLAPVIIVLCCGFIMVWLGRASAKTQASWMRKIQSRVGMTSKVITHVKQVKISGIARTTEQLVQELRVDELRVGNRYRIVLVITSTISFAPQSLSAVLAFALAGRDLDVSAMYESLAYLVLLTAPLSMFFQRIPSLLSALACLGRIQEYLESEPRRDFRVASNKQKIGRLSSVSSFSPQMQTPTALELRQIVVAHTSLNEPALSVVNGTFGWKAGQSVLNNINLRVPFSHLAFVIGPVACGKSSLCRAILGDIPIAAGEVKLHPSFSSVAFCDQVPFLISGTLRQNIVGHLAFDQVRFNEVIWAAALAEDIASFSHGHDTNIGTNGTTLSGGQKARVSLARALYDKSPLLVLDDVFSGLDNSTAARVFERTFSFEGLLRRRGATALVCTHSRRYISLADHVIVLGPQGTIIEQGPYQSLDQKHDAVATSKVAMEQNISHADASEDLFQAPGFPRPKTDDMIIRALDDRSRQLGDWKVCKHYINSMNKLHLLVMLLGCIMVATGQQFPTVWVGLWANDSLNKSNTFYLGIYGTISSMIMIGILIVA</sequence>
<dbReference type="Pfam" id="PF24357">
    <property type="entry name" value="TMD0_ABC"/>
    <property type="match status" value="1"/>
</dbReference>
<dbReference type="SUPFAM" id="SSF52540">
    <property type="entry name" value="P-loop containing nucleoside triphosphate hydrolases"/>
    <property type="match status" value="1"/>
</dbReference>
<proteinExistence type="predicted"/>
<reference evidence="11" key="1">
    <citation type="submission" date="2019-04" db="EMBL/GenBank/DDBJ databases">
        <title>Sequencing of skin fungus with MAO and IRED activity.</title>
        <authorList>
            <person name="Marsaioli A.J."/>
            <person name="Bonatto J.M.C."/>
            <person name="Reis Junior O."/>
        </authorList>
    </citation>
    <scope>NUCLEOTIDE SEQUENCE</scope>
    <source>
        <strain evidence="11">28M1</strain>
    </source>
</reference>
<dbReference type="Pfam" id="PF00005">
    <property type="entry name" value="ABC_tran"/>
    <property type="match status" value="1"/>
</dbReference>
<name>A0A9P4WUI5_9PLEO</name>
<dbReference type="SMART" id="SM00382">
    <property type="entry name" value="AAA"/>
    <property type="match status" value="1"/>
</dbReference>
<evidence type="ECO:0000256" key="2">
    <source>
        <dbReference type="ARBA" id="ARBA00022448"/>
    </source>
</evidence>
<feature type="transmembrane region" description="Helical" evidence="8">
    <location>
        <begin position="313"/>
        <end position="333"/>
    </location>
</feature>
<keyword evidence="3 8" id="KW-0812">Transmembrane</keyword>